<organism evidence="2 3">
    <name type="scientific">Ensete ventricosum</name>
    <name type="common">Abyssinian banana</name>
    <name type="synonym">Musa ensete</name>
    <dbReference type="NCBI Taxonomy" id="4639"/>
    <lineage>
        <taxon>Eukaryota</taxon>
        <taxon>Viridiplantae</taxon>
        <taxon>Streptophyta</taxon>
        <taxon>Embryophyta</taxon>
        <taxon>Tracheophyta</taxon>
        <taxon>Spermatophyta</taxon>
        <taxon>Magnoliopsida</taxon>
        <taxon>Liliopsida</taxon>
        <taxon>Zingiberales</taxon>
        <taxon>Musaceae</taxon>
        <taxon>Ensete</taxon>
    </lineage>
</organism>
<gene>
    <name evidence="2" type="ORF">B296_00054128</name>
</gene>
<dbReference type="AlphaFoldDB" id="A0A426Y552"/>
<evidence type="ECO:0000313" key="2">
    <source>
        <dbReference type="EMBL" id="RRT46895.1"/>
    </source>
</evidence>
<evidence type="ECO:0000256" key="1">
    <source>
        <dbReference type="SAM" id="MobiDB-lite"/>
    </source>
</evidence>
<reference evidence="2 3" key="1">
    <citation type="journal article" date="2014" name="Agronomy (Basel)">
        <title>A Draft Genome Sequence for Ensete ventricosum, the Drought-Tolerant Tree Against Hunger.</title>
        <authorList>
            <person name="Harrison J."/>
            <person name="Moore K.A."/>
            <person name="Paszkiewicz K."/>
            <person name="Jones T."/>
            <person name="Grant M."/>
            <person name="Ambacheew D."/>
            <person name="Muzemil S."/>
            <person name="Studholme D.J."/>
        </authorList>
    </citation>
    <scope>NUCLEOTIDE SEQUENCE [LARGE SCALE GENOMIC DNA]</scope>
</reference>
<sequence>TRRHLVPAWGDEVSPSPAQGRRCRLVPRGETRRRLVPTRGDSGFDGTAR</sequence>
<dbReference type="Proteomes" id="UP000287651">
    <property type="component" value="Unassembled WGS sequence"/>
</dbReference>
<feature type="non-terminal residue" evidence="2">
    <location>
        <position position="1"/>
    </location>
</feature>
<comment type="caution">
    <text evidence="2">The sequence shown here is derived from an EMBL/GenBank/DDBJ whole genome shotgun (WGS) entry which is preliminary data.</text>
</comment>
<accession>A0A426Y552</accession>
<evidence type="ECO:0000313" key="3">
    <source>
        <dbReference type="Proteomes" id="UP000287651"/>
    </source>
</evidence>
<protein>
    <submittedName>
        <fullName evidence="2">Uncharacterized protein</fullName>
    </submittedName>
</protein>
<name>A0A426Y552_ENSVE</name>
<dbReference type="EMBL" id="AMZH03014882">
    <property type="protein sequence ID" value="RRT46895.1"/>
    <property type="molecule type" value="Genomic_DNA"/>
</dbReference>
<proteinExistence type="predicted"/>
<feature type="region of interest" description="Disordered" evidence="1">
    <location>
        <begin position="1"/>
        <end position="49"/>
    </location>
</feature>